<evidence type="ECO:0000313" key="3">
    <source>
        <dbReference type="Proteomes" id="UP001163105"/>
    </source>
</evidence>
<gene>
    <name evidence="2" type="ORF">O9K51_07062</name>
</gene>
<keyword evidence="3" id="KW-1185">Reference proteome</keyword>
<proteinExistence type="predicted"/>
<evidence type="ECO:0000313" key="2">
    <source>
        <dbReference type="EMBL" id="KAJ6441266.1"/>
    </source>
</evidence>
<dbReference type="EMBL" id="JAQHRD010000005">
    <property type="protein sequence ID" value="KAJ6441266.1"/>
    <property type="molecule type" value="Genomic_DNA"/>
</dbReference>
<dbReference type="Proteomes" id="UP001163105">
    <property type="component" value="Unassembled WGS sequence"/>
</dbReference>
<keyword evidence="1" id="KW-0732">Signal</keyword>
<feature type="signal peptide" evidence="1">
    <location>
        <begin position="1"/>
        <end position="22"/>
    </location>
</feature>
<organism evidence="2 3">
    <name type="scientific">Purpureocillium lavendulum</name>
    <dbReference type="NCBI Taxonomy" id="1247861"/>
    <lineage>
        <taxon>Eukaryota</taxon>
        <taxon>Fungi</taxon>
        <taxon>Dikarya</taxon>
        <taxon>Ascomycota</taxon>
        <taxon>Pezizomycotina</taxon>
        <taxon>Sordariomycetes</taxon>
        <taxon>Hypocreomycetidae</taxon>
        <taxon>Hypocreales</taxon>
        <taxon>Ophiocordycipitaceae</taxon>
        <taxon>Purpureocillium</taxon>
    </lineage>
</organism>
<dbReference type="AlphaFoldDB" id="A0AB34FSF0"/>
<name>A0AB34FSF0_9HYPO</name>
<evidence type="ECO:0000256" key="1">
    <source>
        <dbReference type="SAM" id="SignalP"/>
    </source>
</evidence>
<accession>A0AB34FSF0</accession>
<sequence>MRLAFALRTAALAALWVGGASASTSDIWDWTPRTRVCSFATELEADMFIGDNYPNKNALLFVPMHPGSVLRAALPALLWVVAGVSADEERPNERLPCGAPGFKPLVRPVLKQVPITGVIPGQMPGRKPDHRFLMATAMTAKQASVVLHNSARLNDASCDTYTQKCIWNITVQGAA</sequence>
<feature type="chain" id="PRO_5044331551" evidence="1">
    <location>
        <begin position="23"/>
        <end position="175"/>
    </location>
</feature>
<comment type="caution">
    <text evidence="2">The sequence shown here is derived from an EMBL/GenBank/DDBJ whole genome shotgun (WGS) entry which is preliminary data.</text>
</comment>
<reference evidence="2" key="1">
    <citation type="submission" date="2023-01" db="EMBL/GenBank/DDBJ databases">
        <title>The growth and conidiation of Purpureocillium lavendulum are regulated by nitrogen source and histone H3K14 acetylation.</title>
        <authorList>
            <person name="Tang P."/>
            <person name="Han J."/>
            <person name="Zhang C."/>
            <person name="Tang P."/>
            <person name="Qi F."/>
            <person name="Zhang K."/>
            <person name="Liang L."/>
        </authorList>
    </citation>
    <scope>NUCLEOTIDE SEQUENCE</scope>
    <source>
        <strain evidence="2">YMF1.00683</strain>
    </source>
</reference>
<protein>
    <submittedName>
        <fullName evidence="2">Uncharacterized protein</fullName>
    </submittedName>
</protein>